<dbReference type="KEGG" id="emc:129327039"/>
<evidence type="ECO:0000313" key="4">
    <source>
        <dbReference type="RefSeq" id="XP_054831417.1"/>
    </source>
</evidence>
<reference evidence="4" key="1">
    <citation type="submission" date="2025-08" db="UniProtKB">
        <authorList>
            <consortium name="RefSeq"/>
        </authorList>
    </citation>
    <scope>IDENTIFICATION</scope>
    <source>
        <tissue evidence="4">Blood</tissue>
    </source>
</reference>
<protein>
    <submittedName>
        <fullName evidence="4">NXPE family member 3-like</fullName>
    </submittedName>
</protein>
<dbReference type="AlphaFoldDB" id="A0AA97J5A0"/>
<dbReference type="Pfam" id="PF24536">
    <property type="entry name" value="NXPE4_C"/>
    <property type="match status" value="1"/>
</dbReference>
<dbReference type="Pfam" id="PF06312">
    <property type="entry name" value="Neurexophilin"/>
    <property type="match status" value="1"/>
</dbReference>
<organism evidence="3 4">
    <name type="scientific">Eublepharis macularius</name>
    <name type="common">Leopard gecko</name>
    <name type="synonym">Cyrtodactylus macularius</name>
    <dbReference type="NCBI Taxonomy" id="481883"/>
    <lineage>
        <taxon>Eukaryota</taxon>
        <taxon>Metazoa</taxon>
        <taxon>Chordata</taxon>
        <taxon>Craniata</taxon>
        <taxon>Vertebrata</taxon>
        <taxon>Euteleostomi</taxon>
        <taxon>Lepidosauria</taxon>
        <taxon>Squamata</taxon>
        <taxon>Bifurcata</taxon>
        <taxon>Gekkota</taxon>
        <taxon>Eublepharidae</taxon>
        <taxon>Eublepharinae</taxon>
        <taxon>Eublepharis</taxon>
    </lineage>
</organism>
<dbReference type="InterPro" id="IPR013783">
    <property type="entry name" value="Ig-like_fold"/>
</dbReference>
<dbReference type="InterPro" id="IPR014756">
    <property type="entry name" value="Ig_E-set"/>
</dbReference>
<accession>A0AA97J5A0</accession>
<dbReference type="RefSeq" id="XP_054831417.1">
    <property type="nucleotide sequence ID" value="XM_054975442.1"/>
</dbReference>
<proteinExistence type="inferred from homology"/>
<dbReference type="GeneID" id="129327039"/>
<dbReference type="Proteomes" id="UP001190640">
    <property type="component" value="Chromosome 4"/>
</dbReference>
<dbReference type="InterPro" id="IPR057106">
    <property type="entry name" value="NXPE4_C"/>
</dbReference>
<name>A0AA97J5A0_EUBMA</name>
<evidence type="ECO:0000313" key="3">
    <source>
        <dbReference type="Proteomes" id="UP001190640"/>
    </source>
</evidence>
<keyword evidence="3" id="KW-1185">Reference proteome</keyword>
<gene>
    <name evidence="4" type="primary">LOC129327039</name>
</gene>
<evidence type="ECO:0000256" key="1">
    <source>
        <dbReference type="ARBA" id="ARBA00005431"/>
    </source>
</evidence>
<evidence type="ECO:0000259" key="2">
    <source>
        <dbReference type="Pfam" id="PF24536"/>
    </source>
</evidence>
<sequence>MASWGLRPAAFLSLGLIFMVGMVCRFLSIQQSRGKVLPPPPLPAWSHQTPSPEAEELRALLLQLEWPAPPWTERAFHHSTSPQKSHYKLSHSQHNYTVGDTLLVRLEARDHSGQPKRYGGDFFRAKVHSPELKASVAGTVQDHSNGTYTLAFPLLWAGTVQVSVRLIHSSEAVALLRHIRHSQPSTVAFWGYYEKPGQPGPEERTECNVHPLPGLNCQYVDAGTGERWFCAQPEHLPCGALVHHSAGRYKEVVSKTESTFLGGAVTDQTVPGNVSVIRVLPGPQRMAHSPPHLCRPGLAPAHPPGFYYRDVWMSLECSSHTFPTPDLALDCLRGKIVHMIGDSTLRQWWEFLVAFIPSLKHLDLHVTYQSGPLLAVEPAQGLVLWWRAHGLPLRTLKTKVADLHYVANELNALGGGPDVVVVFTLWAHFTTFPVELYAHRLHRVRQAVAQLLARSPFTTVVLKTANTGYKSVYGSDWLSMQLDSILRAMFAGMPVAIVDAWAMTTCHYLPDNIHPGKVVVRNEVDAFLSYVCPKD</sequence>
<feature type="domain" description="NXPE C-terminal" evidence="2">
    <location>
        <begin position="312"/>
        <end position="532"/>
    </location>
</feature>
<dbReference type="PANTHER" id="PTHR16165:SF23">
    <property type="entry name" value="NEUREXOPHILIN AND PC-ESTERASE DOMAIN FAMILY, MEMBER 5"/>
    <property type="match status" value="1"/>
</dbReference>
<dbReference type="SUPFAM" id="SSF81296">
    <property type="entry name" value="E set domains"/>
    <property type="match status" value="1"/>
</dbReference>
<dbReference type="InterPro" id="IPR026845">
    <property type="entry name" value="NXPH/NXPE"/>
</dbReference>
<dbReference type="PANTHER" id="PTHR16165">
    <property type="entry name" value="NXPE FAMILY MEMBER"/>
    <property type="match status" value="1"/>
</dbReference>
<comment type="similarity">
    <text evidence="1">Belongs to the NXPE family.</text>
</comment>
<dbReference type="Gene3D" id="2.60.40.10">
    <property type="entry name" value="Immunoglobulins"/>
    <property type="match status" value="1"/>
</dbReference>